<protein>
    <submittedName>
        <fullName evidence="2">Uncharacterized protein</fullName>
    </submittedName>
</protein>
<reference evidence="2 3" key="1">
    <citation type="journal article" date="2016" name="Sci. Rep.">
        <title>The Dendrobium catenatum Lindl. genome sequence provides insights into polysaccharide synthase, floral development and adaptive evolution.</title>
        <authorList>
            <person name="Zhang G.Q."/>
            <person name="Xu Q."/>
            <person name="Bian C."/>
            <person name="Tsai W.C."/>
            <person name="Yeh C.M."/>
            <person name="Liu K.W."/>
            <person name="Yoshida K."/>
            <person name="Zhang L.S."/>
            <person name="Chang S.B."/>
            <person name="Chen F."/>
            <person name="Shi Y."/>
            <person name="Su Y.Y."/>
            <person name="Zhang Y.Q."/>
            <person name="Chen L.J."/>
            <person name="Yin Y."/>
            <person name="Lin M."/>
            <person name="Huang H."/>
            <person name="Deng H."/>
            <person name="Wang Z.W."/>
            <person name="Zhu S.L."/>
            <person name="Zhao X."/>
            <person name="Deng C."/>
            <person name="Niu S.C."/>
            <person name="Huang J."/>
            <person name="Wang M."/>
            <person name="Liu G.H."/>
            <person name="Yang H.J."/>
            <person name="Xiao X.J."/>
            <person name="Hsiao Y.Y."/>
            <person name="Wu W.L."/>
            <person name="Chen Y.Y."/>
            <person name="Mitsuda N."/>
            <person name="Ohme-Takagi M."/>
            <person name="Luo Y.B."/>
            <person name="Van de Peer Y."/>
            <person name="Liu Z.J."/>
        </authorList>
    </citation>
    <scope>NUCLEOTIDE SEQUENCE [LARGE SCALE GENOMIC DNA]</scope>
    <source>
        <tissue evidence="2">The whole plant</tissue>
    </source>
</reference>
<reference evidence="2 3" key="2">
    <citation type="journal article" date="2017" name="Nature">
        <title>The Apostasia genome and the evolution of orchids.</title>
        <authorList>
            <person name="Zhang G.Q."/>
            <person name="Liu K.W."/>
            <person name="Li Z."/>
            <person name="Lohaus R."/>
            <person name="Hsiao Y.Y."/>
            <person name="Niu S.C."/>
            <person name="Wang J.Y."/>
            <person name="Lin Y.C."/>
            <person name="Xu Q."/>
            <person name="Chen L.J."/>
            <person name="Yoshida K."/>
            <person name="Fujiwara S."/>
            <person name="Wang Z.W."/>
            <person name="Zhang Y.Q."/>
            <person name="Mitsuda N."/>
            <person name="Wang M."/>
            <person name="Liu G.H."/>
            <person name="Pecoraro L."/>
            <person name="Huang H.X."/>
            <person name="Xiao X.J."/>
            <person name="Lin M."/>
            <person name="Wu X.Y."/>
            <person name="Wu W.L."/>
            <person name="Chen Y.Y."/>
            <person name="Chang S.B."/>
            <person name="Sakamoto S."/>
            <person name="Ohme-Takagi M."/>
            <person name="Yagi M."/>
            <person name="Zeng S.J."/>
            <person name="Shen C.Y."/>
            <person name="Yeh C.M."/>
            <person name="Luo Y.B."/>
            <person name="Tsai W.C."/>
            <person name="Van de Peer Y."/>
            <person name="Liu Z.J."/>
        </authorList>
    </citation>
    <scope>NUCLEOTIDE SEQUENCE [LARGE SCALE GENOMIC DNA]</scope>
    <source>
        <tissue evidence="2">The whole plant</tissue>
    </source>
</reference>
<accession>A0A2I0WVN3</accession>
<organism evidence="2 3">
    <name type="scientific">Dendrobium catenatum</name>
    <dbReference type="NCBI Taxonomy" id="906689"/>
    <lineage>
        <taxon>Eukaryota</taxon>
        <taxon>Viridiplantae</taxon>
        <taxon>Streptophyta</taxon>
        <taxon>Embryophyta</taxon>
        <taxon>Tracheophyta</taxon>
        <taxon>Spermatophyta</taxon>
        <taxon>Magnoliopsida</taxon>
        <taxon>Liliopsida</taxon>
        <taxon>Asparagales</taxon>
        <taxon>Orchidaceae</taxon>
        <taxon>Epidendroideae</taxon>
        <taxon>Malaxideae</taxon>
        <taxon>Dendrobiinae</taxon>
        <taxon>Dendrobium</taxon>
    </lineage>
</organism>
<name>A0A2I0WVN3_9ASPA</name>
<sequence>MPLHKSINRPLISLERGAQAREEGEDKKDRREELLLDHCHQNSIQVTPEFRSTSK</sequence>
<proteinExistence type="predicted"/>
<dbReference type="Proteomes" id="UP000233837">
    <property type="component" value="Unassembled WGS sequence"/>
</dbReference>
<evidence type="ECO:0000313" key="2">
    <source>
        <dbReference type="EMBL" id="PKU79725.1"/>
    </source>
</evidence>
<dbReference type="EMBL" id="KZ502422">
    <property type="protein sequence ID" value="PKU79725.1"/>
    <property type="molecule type" value="Genomic_DNA"/>
</dbReference>
<keyword evidence="3" id="KW-1185">Reference proteome</keyword>
<feature type="region of interest" description="Disordered" evidence="1">
    <location>
        <begin position="1"/>
        <end position="29"/>
    </location>
</feature>
<gene>
    <name evidence="2" type="ORF">MA16_Dca010953</name>
</gene>
<feature type="compositionally biased region" description="Basic and acidic residues" evidence="1">
    <location>
        <begin position="18"/>
        <end position="29"/>
    </location>
</feature>
<dbReference type="AlphaFoldDB" id="A0A2I0WVN3"/>
<evidence type="ECO:0000313" key="3">
    <source>
        <dbReference type="Proteomes" id="UP000233837"/>
    </source>
</evidence>
<evidence type="ECO:0000256" key="1">
    <source>
        <dbReference type="SAM" id="MobiDB-lite"/>
    </source>
</evidence>